<evidence type="ECO:0000313" key="1">
    <source>
        <dbReference type="EMBL" id="MBL6761507.1"/>
    </source>
</evidence>
<organism evidence="1 2">
    <name type="scientific">PS1 clade bacterium</name>
    <dbReference type="NCBI Taxonomy" id="2175152"/>
    <lineage>
        <taxon>Bacteria</taxon>
        <taxon>Pseudomonadati</taxon>
        <taxon>Pseudomonadota</taxon>
        <taxon>Alphaproteobacteria</taxon>
        <taxon>PS1 clade</taxon>
    </lineage>
</organism>
<protein>
    <submittedName>
        <fullName evidence="1">Uncharacterized protein</fullName>
    </submittedName>
</protein>
<name>A0A937HH11_9PROT</name>
<dbReference type="Proteomes" id="UP000785783">
    <property type="component" value="Unassembled WGS sequence"/>
</dbReference>
<comment type="caution">
    <text evidence="1">The sequence shown here is derived from an EMBL/GenBank/DDBJ whole genome shotgun (WGS) entry which is preliminary data.</text>
</comment>
<reference evidence="1" key="1">
    <citation type="submission" date="2020-10" db="EMBL/GenBank/DDBJ databases">
        <title>Microbiome of the Black Sea water column analyzed by genome centric metagenomics.</title>
        <authorList>
            <person name="Cabello-Yeves P.J."/>
            <person name="Callieri C."/>
            <person name="Picazo A."/>
            <person name="Mehrshad M."/>
            <person name="Haro-Moreno J.M."/>
            <person name="Roda-Garcia J."/>
            <person name="Dzembekova N."/>
            <person name="Slabakova V."/>
            <person name="Slabakova N."/>
            <person name="Moncheva S."/>
            <person name="Rodriguez-Valera F."/>
        </authorList>
    </citation>
    <scope>NUCLEOTIDE SEQUENCE</scope>
    <source>
        <strain evidence="1">BS307-5m-G5</strain>
    </source>
</reference>
<dbReference type="EMBL" id="JADHOK010000016">
    <property type="protein sequence ID" value="MBL6761507.1"/>
    <property type="molecule type" value="Genomic_DNA"/>
</dbReference>
<proteinExistence type="predicted"/>
<sequence length="70" mass="7786">MLKKVNRPRCADCGSTNIVLEGQGEWDASIQAWAMRQPRTIDIDGAAFPIDETESFFCRACRDIVGLTPL</sequence>
<accession>A0A937HH11</accession>
<gene>
    <name evidence="1" type="ORF">ISQ19_02295</name>
</gene>
<dbReference type="AlphaFoldDB" id="A0A937HH11"/>
<evidence type="ECO:0000313" key="2">
    <source>
        <dbReference type="Proteomes" id="UP000785783"/>
    </source>
</evidence>